<protein>
    <submittedName>
        <fullName evidence="1">Uncharacterized protein</fullName>
    </submittedName>
</protein>
<name>U9UCA6_RHIID</name>
<evidence type="ECO:0000313" key="1">
    <source>
        <dbReference type="EMBL" id="ESA18014.1"/>
    </source>
</evidence>
<dbReference type="EMBL" id="KI279608">
    <property type="protein sequence ID" value="ESA18014.1"/>
    <property type="molecule type" value="Genomic_DNA"/>
</dbReference>
<gene>
    <name evidence="1" type="ORF">GLOINDRAFT_145789</name>
</gene>
<accession>U9UCA6</accession>
<reference evidence="1" key="1">
    <citation type="submission" date="2013-07" db="EMBL/GenBank/DDBJ databases">
        <title>The genome of an arbuscular mycorrhizal fungus provides insights into the evolution of the oldest plant symbiosis.</title>
        <authorList>
            <consortium name="DOE Joint Genome Institute"/>
            <person name="Tisserant E."/>
            <person name="Malbreil M."/>
            <person name="Kuo A."/>
            <person name="Kohler A."/>
            <person name="Symeonidi A."/>
            <person name="Balestrini R."/>
            <person name="Charron P."/>
            <person name="Duensing N."/>
            <person name="Frei-dit-Frey N."/>
            <person name="Gianinazzi-Pearson V."/>
            <person name="Gilbert B."/>
            <person name="Handa Y."/>
            <person name="Hijri M."/>
            <person name="Kaul R."/>
            <person name="Kawaguchi M."/>
            <person name="Krajinski F."/>
            <person name="Lammers P."/>
            <person name="Lapierre D."/>
            <person name="Masclaux F.G."/>
            <person name="Murat C."/>
            <person name="Morin E."/>
            <person name="Ndikumana S."/>
            <person name="Pagni M."/>
            <person name="Petitpierre D."/>
            <person name="Requena N."/>
            <person name="Rosikiewicz P."/>
            <person name="Riley R."/>
            <person name="Saito K."/>
            <person name="San Clemente H."/>
            <person name="Shapiro H."/>
            <person name="van Tuinen D."/>
            <person name="Becard G."/>
            <person name="Bonfante P."/>
            <person name="Paszkowski U."/>
            <person name="Shachar-Hill Y."/>
            <person name="Young J.P."/>
            <person name="Sanders I.R."/>
            <person name="Henrissat B."/>
            <person name="Rensing S.A."/>
            <person name="Grigoriev I.V."/>
            <person name="Corradi N."/>
            <person name="Roux C."/>
            <person name="Martin F."/>
        </authorList>
    </citation>
    <scope>NUCLEOTIDE SEQUENCE</scope>
    <source>
        <strain evidence="1">DAOM 197198</strain>
    </source>
</reference>
<dbReference type="HOGENOM" id="CLU_3015312_0_0_1"/>
<proteinExistence type="predicted"/>
<organism evidence="1">
    <name type="scientific">Rhizophagus irregularis (strain DAOM 181602 / DAOM 197198 / MUCL 43194)</name>
    <name type="common">Arbuscular mycorrhizal fungus</name>
    <name type="synonym">Glomus intraradices</name>
    <dbReference type="NCBI Taxonomy" id="747089"/>
    <lineage>
        <taxon>Eukaryota</taxon>
        <taxon>Fungi</taxon>
        <taxon>Fungi incertae sedis</taxon>
        <taxon>Mucoromycota</taxon>
        <taxon>Glomeromycotina</taxon>
        <taxon>Glomeromycetes</taxon>
        <taxon>Glomerales</taxon>
        <taxon>Glomeraceae</taxon>
        <taxon>Rhizophagus</taxon>
    </lineage>
</organism>
<dbReference type="AlphaFoldDB" id="U9UCA6"/>
<sequence length="56" mass="6634">MKMRLQNTKILCIMIDLEILEVYVLEYLTLIPQLSFPLSRLAIKYLSTLCNLQYIL</sequence>